<comment type="caution">
    <text evidence="2">The sequence shown here is derived from an EMBL/GenBank/DDBJ whole genome shotgun (WGS) entry which is preliminary data.</text>
</comment>
<gene>
    <name evidence="2" type="ORF">ACFOLC_16070</name>
</gene>
<organism evidence="2 3">
    <name type="scientific">Lysobacter cavernae</name>
    <dbReference type="NCBI Taxonomy" id="1685901"/>
    <lineage>
        <taxon>Bacteria</taxon>
        <taxon>Pseudomonadati</taxon>
        <taxon>Pseudomonadota</taxon>
        <taxon>Gammaproteobacteria</taxon>
        <taxon>Lysobacterales</taxon>
        <taxon>Lysobacteraceae</taxon>
        <taxon>Lysobacter</taxon>
    </lineage>
</organism>
<evidence type="ECO:0000313" key="3">
    <source>
        <dbReference type="Proteomes" id="UP001595740"/>
    </source>
</evidence>
<reference evidence="3" key="1">
    <citation type="journal article" date="2019" name="Int. J. Syst. Evol. Microbiol.">
        <title>The Global Catalogue of Microorganisms (GCM) 10K type strain sequencing project: providing services to taxonomists for standard genome sequencing and annotation.</title>
        <authorList>
            <consortium name="The Broad Institute Genomics Platform"/>
            <consortium name="The Broad Institute Genome Sequencing Center for Infectious Disease"/>
            <person name="Wu L."/>
            <person name="Ma J."/>
        </authorList>
    </citation>
    <scope>NUCLEOTIDE SEQUENCE [LARGE SCALE GENOMIC DNA]</scope>
    <source>
        <strain evidence="3">KCTC 42875</strain>
    </source>
</reference>
<evidence type="ECO:0000313" key="2">
    <source>
        <dbReference type="EMBL" id="MFC3552517.1"/>
    </source>
</evidence>
<sequence length="111" mass="12621">MKAIDVLLKDLTDEQIRSLPKEWIAAYVGRPRNEVPTIDSASKLRLIALGIIALYSVATYTTSAPNFFFLILLLMYELQYVSLRKDKALIDFSYAKERYLAEVRALPYSGA</sequence>
<keyword evidence="1" id="KW-0472">Membrane</keyword>
<keyword evidence="3" id="KW-1185">Reference proteome</keyword>
<dbReference type="RefSeq" id="WP_386760278.1">
    <property type="nucleotide sequence ID" value="NZ_JBHRXK010000022.1"/>
</dbReference>
<evidence type="ECO:0000256" key="1">
    <source>
        <dbReference type="SAM" id="Phobius"/>
    </source>
</evidence>
<feature type="transmembrane region" description="Helical" evidence="1">
    <location>
        <begin position="46"/>
        <end position="76"/>
    </location>
</feature>
<dbReference type="EMBL" id="JBHRXK010000022">
    <property type="protein sequence ID" value="MFC3552517.1"/>
    <property type="molecule type" value="Genomic_DNA"/>
</dbReference>
<protein>
    <submittedName>
        <fullName evidence="2">Uncharacterized protein</fullName>
    </submittedName>
</protein>
<keyword evidence="1" id="KW-0812">Transmembrane</keyword>
<proteinExistence type="predicted"/>
<accession>A0ABV7RV13</accession>
<name>A0ABV7RV13_9GAMM</name>
<keyword evidence="1" id="KW-1133">Transmembrane helix</keyword>
<dbReference type="Proteomes" id="UP001595740">
    <property type="component" value="Unassembled WGS sequence"/>
</dbReference>